<evidence type="ECO:0000256" key="5">
    <source>
        <dbReference type="ARBA" id="ARBA00022840"/>
    </source>
</evidence>
<reference evidence="13" key="1">
    <citation type="submission" date="2018-02" db="EMBL/GenBank/DDBJ databases">
        <authorList>
            <person name="Hausmann B."/>
        </authorList>
    </citation>
    <scope>NUCLEOTIDE SEQUENCE [LARGE SCALE GENOMIC DNA]</scope>
    <source>
        <strain evidence="13">Peat soil MAG SbA1</strain>
    </source>
</reference>
<dbReference type="InterPro" id="IPR036830">
    <property type="entry name" value="PP_kinase_middle_dom_sf"/>
</dbReference>
<dbReference type="NCBIfam" id="TIGR03705">
    <property type="entry name" value="poly_P_kin"/>
    <property type="match status" value="1"/>
</dbReference>
<protein>
    <recommendedName>
        <fullName evidence="6 7">Polyphosphate kinase</fullName>
        <ecNumber evidence="6 7">2.7.4.1</ecNumber>
    </recommendedName>
    <alternativeName>
        <fullName evidence="6">ATP-polyphosphate phosphotransferase</fullName>
    </alternativeName>
    <alternativeName>
        <fullName evidence="6">Polyphosphoric acid kinase</fullName>
    </alternativeName>
</protein>
<dbReference type="CDD" id="cd09168">
    <property type="entry name" value="PLDc_PaPPK1_C2_like"/>
    <property type="match status" value="1"/>
</dbReference>
<feature type="binding site" evidence="6">
    <location>
        <position position="469"/>
    </location>
    <ligand>
        <name>ATP</name>
        <dbReference type="ChEBI" id="CHEBI:30616"/>
    </ligand>
</feature>
<keyword evidence="6" id="KW-0460">Magnesium</keyword>
<dbReference type="InterPro" id="IPR003414">
    <property type="entry name" value="PP_kinase"/>
</dbReference>
<proteinExistence type="inferred from homology"/>
<dbReference type="Pfam" id="PF13089">
    <property type="entry name" value="PP_kinase_N"/>
    <property type="match status" value="1"/>
</dbReference>
<evidence type="ECO:0000259" key="11">
    <source>
        <dbReference type="Pfam" id="PF17941"/>
    </source>
</evidence>
<dbReference type="EMBL" id="OMOD01000024">
    <property type="protein sequence ID" value="SPF33725.1"/>
    <property type="molecule type" value="Genomic_DNA"/>
</dbReference>
<dbReference type="InterPro" id="IPR025198">
    <property type="entry name" value="PPK_N_dom"/>
</dbReference>
<gene>
    <name evidence="6 12" type="primary">ppk</name>
    <name evidence="12" type="ORF">SBA1_120079</name>
</gene>
<feature type="binding site" evidence="6">
    <location>
        <position position="565"/>
    </location>
    <ligand>
        <name>ATP</name>
        <dbReference type="ChEBI" id="CHEBI:30616"/>
    </ligand>
</feature>
<feature type="domain" description="Polyphosphate kinase C-terminal" evidence="11">
    <location>
        <begin position="333"/>
        <end position="497"/>
    </location>
</feature>
<dbReference type="InterPro" id="IPR024953">
    <property type="entry name" value="PP_kinase_middle"/>
</dbReference>
<keyword evidence="5 6" id="KW-0067">ATP-binding</keyword>
<dbReference type="Pfam" id="PF13090">
    <property type="entry name" value="PP_kinase_C"/>
    <property type="match status" value="1"/>
</dbReference>
<evidence type="ECO:0000259" key="10">
    <source>
        <dbReference type="Pfam" id="PF13090"/>
    </source>
</evidence>
<keyword evidence="1 6" id="KW-0597">Phosphoprotein</keyword>
<evidence type="ECO:0000256" key="7">
    <source>
        <dbReference type="RuleBase" id="RU003800"/>
    </source>
</evidence>
<dbReference type="Proteomes" id="UP000238701">
    <property type="component" value="Unassembled WGS sequence"/>
</dbReference>
<evidence type="ECO:0000256" key="4">
    <source>
        <dbReference type="ARBA" id="ARBA00022777"/>
    </source>
</evidence>
<dbReference type="GO" id="GO:0009358">
    <property type="term" value="C:polyphosphate kinase complex"/>
    <property type="evidence" value="ECO:0007669"/>
    <property type="project" value="InterPro"/>
</dbReference>
<sequence length="719" mass="81628">MARISLDNPQYFLNRDTSWLAFNRRVLEEAEDEGNPLLERLKFLSISASNMDEFFEVRIAGMMQQIEDGYNEAGPDGHTLTAKRDLLNQLTHEFVDDQYDCWNARLRPALAENGIRVLGLEELDPEALRFVNEYCEKELDPLLTPVTVDPAHPFPRVINKALCLGFLLRRRRRSSLTYTGVVSVPRALPRLVPLPSEGTADFIFLADLVAHHAVRMYHGYDIVAAAPFRVTRNSNLYLAEEEARSLLESVRTELHNRRKGDAVRLEIEADADPEIIDRLRSVFEIDAWQVFPVNGPVNLSRLFNIYEQVRRPDLKYRPFTARELRLTSKSKDLFEELRQHDILLHHPYDSYDAVVSFIEAAAEDENVLSIKQTLYRTSEHSLIVPSLIDAASRKEVTAVVELKARFDEASNIRWARDLEDAGVQVFHGLVGLKTHCKLSLLVRRDPDGVTRSYAHIGTGNYNATTARIYTDLSLLTANPEVTRAVHDVFSFLTAYAENPSYEPLLVAPLDLAEKCIALIEREAEHARQGRVAHIVAKMNALLDKNIVQALYRASQAGVEIDLIVRGICALRPGVRGVSDHIRVRSIVGRFLEHSRIYYFANGGEEEVYIGSADWMPRNLYERVEALVPLRDELLRERVKREILDAYLADNRKARLLLKDATYIRAWQPVHGKRNRRPPTGAAAFSAQDFLISLAEGKAPAVLPAPVPARRRKVTVGKER</sequence>
<organism evidence="12 13">
    <name type="scientific">Candidatus Sulfotelmatobacter kueseliae</name>
    <dbReference type="NCBI Taxonomy" id="2042962"/>
    <lineage>
        <taxon>Bacteria</taxon>
        <taxon>Pseudomonadati</taxon>
        <taxon>Acidobacteriota</taxon>
        <taxon>Terriglobia</taxon>
        <taxon>Terriglobales</taxon>
        <taxon>Candidatus Korobacteraceae</taxon>
        <taxon>Candidatus Sulfotelmatobacter</taxon>
    </lineage>
</organism>
<keyword evidence="4 6" id="KW-0418">Kinase</keyword>
<dbReference type="InterPro" id="IPR041108">
    <property type="entry name" value="PP_kinase_C_1"/>
</dbReference>
<evidence type="ECO:0000256" key="3">
    <source>
        <dbReference type="ARBA" id="ARBA00022741"/>
    </source>
</evidence>
<evidence type="ECO:0000259" key="9">
    <source>
        <dbReference type="Pfam" id="PF13089"/>
    </source>
</evidence>
<keyword evidence="3 6" id="KW-0547">Nucleotide-binding</keyword>
<dbReference type="EC" id="2.7.4.1" evidence="6 7"/>
<evidence type="ECO:0000256" key="6">
    <source>
        <dbReference type="HAMAP-Rule" id="MF_00347"/>
    </source>
</evidence>
<evidence type="ECO:0000313" key="12">
    <source>
        <dbReference type="EMBL" id="SPF33725.1"/>
    </source>
</evidence>
<dbReference type="AlphaFoldDB" id="A0A2U3K239"/>
<dbReference type="GO" id="GO:0046872">
    <property type="term" value="F:metal ion binding"/>
    <property type="evidence" value="ECO:0007669"/>
    <property type="project" value="UniProtKB-KW"/>
</dbReference>
<dbReference type="NCBIfam" id="NF003917">
    <property type="entry name" value="PRK05443.1-1"/>
    <property type="match status" value="1"/>
</dbReference>
<evidence type="ECO:0000256" key="1">
    <source>
        <dbReference type="ARBA" id="ARBA00022553"/>
    </source>
</evidence>
<dbReference type="InterPro" id="IPR036832">
    <property type="entry name" value="PPK_N_dom_sf"/>
</dbReference>
<dbReference type="Gene3D" id="3.30.1840.10">
    <property type="entry name" value="Polyphosphate kinase middle domain"/>
    <property type="match status" value="1"/>
</dbReference>
<dbReference type="NCBIfam" id="NF003918">
    <property type="entry name" value="PRK05443.1-2"/>
    <property type="match status" value="1"/>
</dbReference>
<dbReference type="PANTHER" id="PTHR30218">
    <property type="entry name" value="POLYPHOSPHATE KINASE"/>
    <property type="match status" value="1"/>
</dbReference>
<feature type="active site" description="Phosphohistidine intermediate" evidence="6">
    <location>
        <position position="435"/>
    </location>
</feature>
<comment type="catalytic activity">
    <reaction evidence="6 7">
        <text>[phosphate](n) + ATP = [phosphate](n+1) + ADP</text>
        <dbReference type="Rhea" id="RHEA:19573"/>
        <dbReference type="Rhea" id="RHEA-COMP:9859"/>
        <dbReference type="Rhea" id="RHEA-COMP:14280"/>
        <dbReference type="ChEBI" id="CHEBI:16838"/>
        <dbReference type="ChEBI" id="CHEBI:30616"/>
        <dbReference type="ChEBI" id="CHEBI:456216"/>
        <dbReference type="EC" id="2.7.4.1"/>
    </reaction>
</comment>
<dbReference type="Gene3D" id="1.20.58.310">
    <property type="entry name" value="Polyphosphate kinase N-terminal domain"/>
    <property type="match status" value="1"/>
</dbReference>
<dbReference type="GO" id="GO:0005524">
    <property type="term" value="F:ATP binding"/>
    <property type="evidence" value="ECO:0007669"/>
    <property type="project" value="UniProtKB-KW"/>
</dbReference>
<dbReference type="InterPro" id="IPR025200">
    <property type="entry name" value="PPK_C_dom2"/>
</dbReference>
<dbReference type="HAMAP" id="MF_00347">
    <property type="entry name" value="Polyphosphate_kinase"/>
    <property type="match status" value="1"/>
</dbReference>
<comment type="cofactor">
    <cofactor evidence="6">
        <name>Mg(2+)</name>
        <dbReference type="ChEBI" id="CHEBI:18420"/>
    </cofactor>
</comment>
<keyword evidence="6" id="KW-0479">Metal-binding</keyword>
<feature type="binding site" evidence="6">
    <location>
        <position position="50"/>
    </location>
    <ligand>
        <name>ATP</name>
        <dbReference type="ChEBI" id="CHEBI:30616"/>
    </ligand>
</feature>
<feature type="domain" description="Polyphosphate kinase middle" evidence="8">
    <location>
        <begin position="129"/>
        <end position="305"/>
    </location>
</feature>
<name>A0A2U3K239_9BACT</name>
<dbReference type="GO" id="GO:0008976">
    <property type="term" value="F:polyphosphate kinase activity"/>
    <property type="evidence" value="ECO:0007669"/>
    <property type="project" value="UniProtKB-UniRule"/>
</dbReference>
<dbReference type="PIRSF" id="PIRSF015589">
    <property type="entry name" value="PP_kinase"/>
    <property type="match status" value="1"/>
</dbReference>
<comment type="function">
    <text evidence="6 7">Catalyzes the reversible transfer of the terminal phosphate of ATP to form a long-chain polyphosphate (polyP).</text>
</comment>
<feature type="binding site" evidence="6">
    <location>
        <position position="405"/>
    </location>
    <ligand>
        <name>Mg(2+)</name>
        <dbReference type="ChEBI" id="CHEBI:18420"/>
    </ligand>
</feature>
<evidence type="ECO:0000259" key="8">
    <source>
        <dbReference type="Pfam" id="PF02503"/>
    </source>
</evidence>
<dbReference type="PANTHER" id="PTHR30218:SF0">
    <property type="entry name" value="POLYPHOSPHATE KINASE"/>
    <property type="match status" value="1"/>
</dbReference>
<dbReference type="GO" id="GO:0006799">
    <property type="term" value="P:polyphosphate biosynthetic process"/>
    <property type="evidence" value="ECO:0007669"/>
    <property type="project" value="UniProtKB-UniRule"/>
</dbReference>
<dbReference type="SUPFAM" id="SSF140356">
    <property type="entry name" value="PPK N-terminal domain-like"/>
    <property type="match status" value="1"/>
</dbReference>
<feature type="domain" description="Polyphosphate kinase C-terminal" evidence="10">
    <location>
        <begin position="504"/>
        <end position="667"/>
    </location>
</feature>
<dbReference type="OrthoDB" id="9761456at2"/>
<evidence type="ECO:0000256" key="2">
    <source>
        <dbReference type="ARBA" id="ARBA00022679"/>
    </source>
</evidence>
<dbReference type="Pfam" id="PF02503">
    <property type="entry name" value="PP_kinase"/>
    <property type="match status" value="1"/>
</dbReference>
<evidence type="ECO:0000313" key="13">
    <source>
        <dbReference type="Proteomes" id="UP000238701"/>
    </source>
</evidence>
<keyword evidence="2 6" id="KW-0808">Transferase</keyword>
<dbReference type="Gene3D" id="3.30.870.10">
    <property type="entry name" value="Endonuclease Chain A"/>
    <property type="match status" value="2"/>
</dbReference>
<comment type="PTM">
    <text evidence="6 7">An intermediate of this reaction is the autophosphorylated ppk in which a phosphate is covalently linked to a histidine residue through a N-P bond.</text>
</comment>
<comment type="similarity">
    <text evidence="6 7">Belongs to the polyphosphate kinase 1 (PPK1) family.</text>
</comment>
<feature type="binding site" evidence="6">
    <location>
        <position position="593"/>
    </location>
    <ligand>
        <name>ATP</name>
        <dbReference type="ChEBI" id="CHEBI:30616"/>
    </ligand>
</feature>
<dbReference type="SUPFAM" id="SSF143724">
    <property type="entry name" value="PHP14-like"/>
    <property type="match status" value="1"/>
</dbReference>
<dbReference type="Pfam" id="PF17941">
    <property type="entry name" value="PP_kinase_C_1"/>
    <property type="match status" value="1"/>
</dbReference>
<feature type="binding site" evidence="6">
    <location>
        <position position="376"/>
    </location>
    <ligand>
        <name>Mg(2+)</name>
        <dbReference type="ChEBI" id="CHEBI:18420"/>
    </ligand>
</feature>
<feature type="domain" description="Polyphosphate kinase N-terminal" evidence="9">
    <location>
        <begin position="12"/>
        <end position="117"/>
    </location>
</feature>
<dbReference type="SUPFAM" id="SSF56024">
    <property type="entry name" value="Phospholipase D/nuclease"/>
    <property type="match status" value="2"/>
</dbReference>
<accession>A0A2U3K239</accession>
<dbReference type="NCBIfam" id="NF003921">
    <property type="entry name" value="PRK05443.2-2"/>
    <property type="match status" value="1"/>
</dbReference>